<sequence>MFTNEGKGAATVLRMPRIQAALPLGARPTTLPKTAGPTYSRCHQSASYELHCLLPQGTLTSLLVTNEW</sequence>
<keyword evidence="2" id="KW-1185">Reference proteome</keyword>
<evidence type="ECO:0000313" key="2">
    <source>
        <dbReference type="Proteomes" id="UP000248423"/>
    </source>
</evidence>
<dbReference type="AlphaFoldDB" id="A0A319DZE0"/>
<protein>
    <submittedName>
        <fullName evidence="1">Uncharacterized protein</fullName>
    </submittedName>
</protein>
<gene>
    <name evidence="1" type="ORF">BO78DRAFT_400039</name>
</gene>
<name>A0A319DZE0_ASPSB</name>
<dbReference type="Proteomes" id="UP000248423">
    <property type="component" value="Unassembled WGS sequence"/>
</dbReference>
<dbReference type="EMBL" id="KZ826384">
    <property type="protein sequence ID" value="PYI03176.1"/>
    <property type="molecule type" value="Genomic_DNA"/>
</dbReference>
<proteinExistence type="predicted"/>
<accession>A0A319DZE0</accession>
<organism evidence="1 2">
    <name type="scientific">Aspergillus sclerotiicarbonarius (strain CBS 121057 / IBT 28362)</name>
    <dbReference type="NCBI Taxonomy" id="1448318"/>
    <lineage>
        <taxon>Eukaryota</taxon>
        <taxon>Fungi</taxon>
        <taxon>Dikarya</taxon>
        <taxon>Ascomycota</taxon>
        <taxon>Pezizomycotina</taxon>
        <taxon>Eurotiomycetes</taxon>
        <taxon>Eurotiomycetidae</taxon>
        <taxon>Eurotiales</taxon>
        <taxon>Aspergillaceae</taxon>
        <taxon>Aspergillus</taxon>
        <taxon>Aspergillus subgen. Circumdati</taxon>
    </lineage>
</organism>
<reference evidence="1 2" key="1">
    <citation type="submission" date="2018-02" db="EMBL/GenBank/DDBJ databases">
        <title>The genomes of Aspergillus section Nigri reveals drivers in fungal speciation.</title>
        <authorList>
            <consortium name="DOE Joint Genome Institute"/>
            <person name="Vesth T.C."/>
            <person name="Nybo J."/>
            <person name="Theobald S."/>
            <person name="Brandl J."/>
            <person name="Frisvad J.C."/>
            <person name="Nielsen K.F."/>
            <person name="Lyhne E.K."/>
            <person name="Kogle M.E."/>
            <person name="Kuo A."/>
            <person name="Riley R."/>
            <person name="Clum A."/>
            <person name="Nolan M."/>
            <person name="Lipzen A."/>
            <person name="Salamov A."/>
            <person name="Henrissat B."/>
            <person name="Wiebenga A."/>
            <person name="De vries R.P."/>
            <person name="Grigoriev I.V."/>
            <person name="Mortensen U.H."/>
            <person name="Andersen M.R."/>
            <person name="Baker S.E."/>
        </authorList>
    </citation>
    <scope>NUCLEOTIDE SEQUENCE [LARGE SCALE GENOMIC DNA]</scope>
    <source>
        <strain evidence="1 2">CBS 121057</strain>
    </source>
</reference>
<dbReference type="VEuPathDB" id="FungiDB:BO78DRAFT_400039"/>
<evidence type="ECO:0000313" key="1">
    <source>
        <dbReference type="EMBL" id="PYI03176.1"/>
    </source>
</evidence>